<proteinExistence type="predicted"/>
<dbReference type="Gene3D" id="3.10.450.50">
    <property type="match status" value="1"/>
</dbReference>
<evidence type="ECO:0000313" key="2">
    <source>
        <dbReference type="Proteomes" id="UP000178912"/>
    </source>
</evidence>
<dbReference type="EMBL" id="FJUX01000014">
    <property type="protein sequence ID" value="CZS92882.1"/>
    <property type="molecule type" value="Genomic_DNA"/>
</dbReference>
<accession>A0A1E1K4F1</accession>
<dbReference type="OrthoDB" id="9983368at2759"/>
<sequence length="154" mass="17072">MSLQNASDDNIREWVLSFHKASDSLKTTDLGKFYTKDGSLKFANNPLLIGLDAINASFATVFPLLSSMKHEIVNLDTISNKIYQTCTITYVVRDDPQNRTIKIPAMGVFHLVAGADFRSGEPLVERFDVFLDGSEIFGIIGEVQRLKVEGTRSG</sequence>
<organism evidence="1 2">
    <name type="scientific">Rhynchosporium agropyri</name>
    <dbReference type="NCBI Taxonomy" id="914238"/>
    <lineage>
        <taxon>Eukaryota</taxon>
        <taxon>Fungi</taxon>
        <taxon>Dikarya</taxon>
        <taxon>Ascomycota</taxon>
        <taxon>Pezizomycotina</taxon>
        <taxon>Leotiomycetes</taxon>
        <taxon>Helotiales</taxon>
        <taxon>Ploettnerulaceae</taxon>
        <taxon>Rhynchosporium</taxon>
    </lineage>
</organism>
<name>A0A1E1K4F1_9HELO</name>
<evidence type="ECO:0008006" key="3">
    <source>
        <dbReference type="Google" id="ProtNLM"/>
    </source>
</evidence>
<reference evidence="2" key="1">
    <citation type="submission" date="2016-03" db="EMBL/GenBank/DDBJ databases">
        <authorList>
            <person name="Guldener U."/>
        </authorList>
    </citation>
    <scope>NUCLEOTIDE SEQUENCE [LARGE SCALE GENOMIC DNA]</scope>
    <source>
        <strain evidence="2">04CH-RAC-A.6.1</strain>
    </source>
</reference>
<evidence type="ECO:0000313" key="1">
    <source>
        <dbReference type="EMBL" id="CZS92882.1"/>
    </source>
</evidence>
<gene>
    <name evidence="1" type="ORF">RAG0_03390</name>
</gene>
<dbReference type="Proteomes" id="UP000178912">
    <property type="component" value="Unassembled WGS sequence"/>
</dbReference>
<dbReference type="AlphaFoldDB" id="A0A1E1K4F1"/>
<dbReference type="InterPro" id="IPR032710">
    <property type="entry name" value="NTF2-like_dom_sf"/>
</dbReference>
<protein>
    <recommendedName>
        <fullName evidence="3">SnoaL-like domain-containing protein</fullName>
    </recommendedName>
</protein>
<dbReference type="SUPFAM" id="SSF54427">
    <property type="entry name" value="NTF2-like"/>
    <property type="match status" value="1"/>
</dbReference>
<keyword evidence="2" id="KW-1185">Reference proteome</keyword>